<dbReference type="EMBL" id="AAXG02000007">
    <property type="protein sequence ID" value="EDN01133.1"/>
    <property type="molecule type" value="Genomic_DNA"/>
</dbReference>
<organism evidence="1 2">
    <name type="scientific">Pseudoflavonifractor capillosus ATCC 29799</name>
    <dbReference type="NCBI Taxonomy" id="411467"/>
    <lineage>
        <taxon>Bacteria</taxon>
        <taxon>Bacillati</taxon>
        <taxon>Bacillota</taxon>
        <taxon>Clostridia</taxon>
        <taxon>Eubacteriales</taxon>
        <taxon>Oscillospiraceae</taxon>
        <taxon>Pseudoflavonifractor</taxon>
    </lineage>
</organism>
<sequence>MPKIKIDLKNVKSHALMLDLMKFRSSLRRATIFLCPFAPVKITKSGV</sequence>
<accession>A6NS95</accession>
<reference evidence="1 2" key="2">
    <citation type="submission" date="2007-06" db="EMBL/GenBank/DDBJ databases">
        <title>Draft genome sequence of Pseudoflavonifractor capillosus ATCC 29799.</title>
        <authorList>
            <person name="Sudarsanam P."/>
            <person name="Ley R."/>
            <person name="Guruge J."/>
            <person name="Turnbaugh P.J."/>
            <person name="Mahowald M."/>
            <person name="Liep D."/>
            <person name="Gordon J."/>
        </authorList>
    </citation>
    <scope>NUCLEOTIDE SEQUENCE [LARGE SCALE GENOMIC DNA]</scope>
    <source>
        <strain evidence="1 2">ATCC 29799</strain>
    </source>
</reference>
<keyword evidence="2" id="KW-1185">Reference proteome</keyword>
<reference evidence="1 2" key="1">
    <citation type="submission" date="2007-04" db="EMBL/GenBank/DDBJ databases">
        <authorList>
            <person name="Fulton L."/>
            <person name="Clifton S."/>
            <person name="Fulton B."/>
            <person name="Xu J."/>
            <person name="Minx P."/>
            <person name="Pepin K.H."/>
            <person name="Johnson M."/>
            <person name="Thiruvilangam P."/>
            <person name="Bhonagiri V."/>
            <person name="Nash W.E."/>
            <person name="Mardis E.R."/>
            <person name="Wilson R.K."/>
        </authorList>
    </citation>
    <scope>NUCLEOTIDE SEQUENCE [LARGE SCALE GENOMIC DNA]</scope>
    <source>
        <strain evidence="1 2">ATCC 29799</strain>
    </source>
</reference>
<dbReference type="Proteomes" id="UP000003639">
    <property type="component" value="Unassembled WGS sequence"/>
</dbReference>
<evidence type="ECO:0000313" key="2">
    <source>
        <dbReference type="Proteomes" id="UP000003639"/>
    </source>
</evidence>
<evidence type="ECO:0000313" key="1">
    <source>
        <dbReference type="EMBL" id="EDN01133.1"/>
    </source>
</evidence>
<comment type="caution">
    <text evidence="1">The sequence shown here is derived from an EMBL/GenBank/DDBJ whole genome shotgun (WGS) entry which is preliminary data.</text>
</comment>
<dbReference type="AlphaFoldDB" id="A6NS95"/>
<protein>
    <submittedName>
        <fullName evidence="1">Uncharacterized protein</fullName>
    </submittedName>
</protein>
<proteinExistence type="predicted"/>
<name>A6NS95_9FIRM</name>
<dbReference type="STRING" id="411467.BACCAP_01074"/>
<gene>
    <name evidence="1" type="ORF">BACCAP_01074</name>
</gene>